<feature type="transmembrane region" description="Helical" evidence="6">
    <location>
        <begin position="66"/>
        <end position="84"/>
    </location>
</feature>
<feature type="transmembrane region" description="Helical" evidence="6">
    <location>
        <begin position="192"/>
        <end position="210"/>
    </location>
</feature>
<reference evidence="8 9" key="1">
    <citation type="journal article" date="2019" name="Int. J. Syst. Evol. Microbiol.">
        <title>The Global Catalogue of Microorganisms (GCM) 10K type strain sequencing project: providing services to taxonomists for standard genome sequencing and annotation.</title>
        <authorList>
            <consortium name="The Broad Institute Genomics Platform"/>
            <consortium name="The Broad Institute Genome Sequencing Center for Infectious Disease"/>
            <person name="Wu L."/>
            <person name="Ma J."/>
        </authorList>
    </citation>
    <scope>NUCLEOTIDE SEQUENCE [LARGE SCALE GENOMIC DNA]</scope>
    <source>
        <strain evidence="8 9">JCM 14942</strain>
    </source>
</reference>
<keyword evidence="2" id="KW-1003">Cell membrane</keyword>
<evidence type="ECO:0000313" key="8">
    <source>
        <dbReference type="EMBL" id="GAA1509177.1"/>
    </source>
</evidence>
<dbReference type="PANTHER" id="PTHR30213:SF0">
    <property type="entry name" value="UPF0761 MEMBRANE PROTEIN YIHY"/>
    <property type="match status" value="1"/>
</dbReference>
<evidence type="ECO:0000259" key="7">
    <source>
        <dbReference type="Pfam" id="PF13515"/>
    </source>
</evidence>
<feature type="transmembrane region" description="Helical" evidence="6">
    <location>
        <begin position="270"/>
        <end position="291"/>
    </location>
</feature>
<evidence type="ECO:0000256" key="6">
    <source>
        <dbReference type="SAM" id="Phobius"/>
    </source>
</evidence>
<feature type="transmembrane region" description="Helical" evidence="6">
    <location>
        <begin position="142"/>
        <end position="158"/>
    </location>
</feature>
<feature type="transmembrane region" description="Helical" evidence="6">
    <location>
        <begin position="31"/>
        <end position="54"/>
    </location>
</feature>
<dbReference type="Proteomes" id="UP001500842">
    <property type="component" value="Unassembled WGS sequence"/>
</dbReference>
<feature type="transmembrane region" description="Helical" evidence="6">
    <location>
        <begin position="90"/>
        <end position="107"/>
    </location>
</feature>
<accession>A0ABN2A176</accession>
<feature type="transmembrane region" description="Helical" evidence="6">
    <location>
        <begin position="119"/>
        <end position="136"/>
    </location>
</feature>
<gene>
    <name evidence="8" type="ORF">GCM10009788_11890</name>
</gene>
<evidence type="ECO:0000313" key="9">
    <source>
        <dbReference type="Proteomes" id="UP001500842"/>
    </source>
</evidence>
<organism evidence="8 9">
    <name type="scientific">Nocardioides humi</name>
    <dbReference type="NCBI Taxonomy" id="449461"/>
    <lineage>
        <taxon>Bacteria</taxon>
        <taxon>Bacillati</taxon>
        <taxon>Actinomycetota</taxon>
        <taxon>Actinomycetes</taxon>
        <taxon>Propionibacteriales</taxon>
        <taxon>Nocardioidaceae</taxon>
        <taxon>Nocardioides</taxon>
    </lineage>
</organism>
<feature type="transmembrane region" description="Helical" evidence="6">
    <location>
        <begin position="429"/>
        <end position="450"/>
    </location>
</feature>
<feature type="transmembrane region" description="Helical" evidence="6">
    <location>
        <begin position="322"/>
        <end position="343"/>
    </location>
</feature>
<dbReference type="EMBL" id="BAAAOR010000008">
    <property type="protein sequence ID" value="GAA1509177.1"/>
    <property type="molecule type" value="Genomic_DNA"/>
</dbReference>
<keyword evidence="3 6" id="KW-0812">Transmembrane</keyword>
<comment type="caution">
    <text evidence="8">The sequence shown here is derived from an EMBL/GenBank/DDBJ whole genome shotgun (WGS) entry which is preliminary data.</text>
</comment>
<dbReference type="Pfam" id="PF03631">
    <property type="entry name" value="Virul_fac_BrkB"/>
    <property type="match status" value="1"/>
</dbReference>
<dbReference type="Pfam" id="PF13515">
    <property type="entry name" value="FUSC_2"/>
    <property type="match status" value="1"/>
</dbReference>
<keyword evidence="5 6" id="KW-0472">Membrane</keyword>
<protein>
    <recommendedName>
        <fullName evidence="7">Integral membrane bound transporter domain-containing protein</fullName>
    </recommendedName>
</protein>
<dbReference type="InterPro" id="IPR017039">
    <property type="entry name" value="Virul_fac_BrkB"/>
</dbReference>
<feature type="transmembrane region" description="Helical" evidence="6">
    <location>
        <begin position="395"/>
        <end position="417"/>
    </location>
</feature>
<evidence type="ECO:0000256" key="5">
    <source>
        <dbReference type="ARBA" id="ARBA00023136"/>
    </source>
</evidence>
<proteinExistence type="predicted"/>
<feature type="domain" description="Integral membrane bound transporter" evidence="7">
    <location>
        <begin position="85"/>
        <end position="204"/>
    </location>
</feature>
<feature type="transmembrane region" description="Helical" evidence="6">
    <location>
        <begin position="363"/>
        <end position="383"/>
    </location>
</feature>
<dbReference type="InterPro" id="IPR049453">
    <property type="entry name" value="Memb_transporter_dom"/>
</dbReference>
<sequence>MQAPASLRSAGIAALLPVAAAIGVSVPLDGGGAALAGWTVAGGALVVAVGQVAGLGAPPQPVTSAVAWRHAVVAAVAVGGATLLTTEREVGHGYWLVLTLAVVLRPVRDETVAGARDRAAGTILGIAAAVAVVLLLPPAAAVALAVACVVVANAWALVGNLRRQALFTTPAVVLMSSSGVASAALGLAAERLVLTLLGALLAAAAAVVLARWDGAAETAGAAGPAEGDGRAAVARLAARVAAGLSRRWPGRIALHTAASLRRVELFDRSMAIAAQFFTSVFPILIVAASWAGERASQRVAQELNAPAVAGAVAGSLSEPSSASFGILGSLIVLVSATSLSRTLTRSLAVVWQLPRPRSRIGSVWRWLSALTALALSLVATGRLRSLVDGLPPSEVWSVLAVAAADAGIALFVSWVLLEGKVRGRLLLPGALLYGAAMVAVRPASASYFSYLLSERGATYGSIGVAFIYLAWLYLVALCFLTALTVGQTIATDEGGLGRLIRGERR</sequence>
<feature type="transmembrane region" description="Helical" evidence="6">
    <location>
        <begin position="462"/>
        <end position="483"/>
    </location>
</feature>
<evidence type="ECO:0000256" key="3">
    <source>
        <dbReference type="ARBA" id="ARBA00022692"/>
    </source>
</evidence>
<keyword evidence="4 6" id="KW-1133">Transmembrane helix</keyword>
<comment type="subcellular location">
    <subcellularLocation>
        <location evidence="1">Cell membrane</location>
        <topology evidence="1">Multi-pass membrane protein</topology>
    </subcellularLocation>
</comment>
<name>A0ABN2A176_9ACTN</name>
<dbReference type="PANTHER" id="PTHR30213">
    <property type="entry name" value="INNER MEMBRANE PROTEIN YHJD"/>
    <property type="match status" value="1"/>
</dbReference>
<evidence type="ECO:0000256" key="4">
    <source>
        <dbReference type="ARBA" id="ARBA00022989"/>
    </source>
</evidence>
<evidence type="ECO:0000256" key="1">
    <source>
        <dbReference type="ARBA" id="ARBA00004651"/>
    </source>
</evidence>
<feature type="transmembrane region" description="Helical" evidence="6">
    <location>
        <begin position="165"/>
        <end position="186"/>
    </location>
</feature>
<dbReference type="RefSeq" id="WP_141006590.1">
    <property type="nucleotide sequence ID" value="NZ_BAAAOR010000008.1"/>
</dbReference>
<keyword evidence="9" id="KW-1185">Reference proteome</keyword>
<evidence type="ECO:0000256" key="2">
    <source>
        <dbReference type="ARBA" id="ARBA00022475"/>
    </source>
</evidence>